<dbReference type="Pfam" id="PF12937">
    <property type="entry name" value="F-box-like"/>
    <property type="match status" value="2"/>
</dbReference>
<sequence>MDTPNPKRQCCDAFSSIQSPNSVTIAPDFNQNDFDSTISSFLLLPDSPYNSIGCSFDRVLGQVLDSASKASGDDSVRDRLIDRTGKLAFLLLESTKRFSRMRATHYNYNSWSLPDDLTIKVFSGLDTKSLMQASACCTMFRKCSIDPLCYSHIDLKMGGKRIFDEIVCSMIHKAGTELRSLKLGRVISSRKGSSFTSTCLTSNNIDLIPASGVSSSTVEAFVTSCPSLTTLKLVGFGLKEETVRNLAEGFPKLTYMNLTRTPGISGRFLRDLRTIGRDSPIKTLILRDCHCLDRALPRPTFERFLSMLGVWNFVPTLLPMFERSIDTHKDHIPPPHVGAPLERSTVEALFPPVLAYNLANAEDPTFLWVSINKIVGKSDYCKTKAFEMLPTENPNSSPLFDSLEFNESHLDSIISSLVTFPDSPSLSISSSFDRVLDHLLSSGDVSVQDQLVDRTLERFSLLLQSTKRCSQKRATLHNSISWFLPSELTVKVFSMVDTKSLMQASACCTMFNNCAMDPLCYSHIDLTKAFKHVDDRVLRTLLNRSGKQLRSLKLGRVDAPRCFFRSSCLPPLILYGNNARRALKLGRDPPGLGSLFTRSCFDPLKLTGNLLTSLHIYSLGFMNMNSFLDPLSACSNLIDLKIVGVNVLLEPILELLARNCCLIEHLFLDNCSQGVITYPTIEFFVTNCLKITSLTLLNFRLNDAMAQILVTGFRILKYINLSNTAGITGSFLRDLGHRPNDSPLETLILRDCFSLQEREVVDFLNSLIAGNVRSIRYIDVSSNNGLACDGDGRTSIPNFPSEKLKEERSDITFVADFPSIGPRYLLLFIRLIKLLVERWSN</sequence>
<protein>
    <submittedName>
        <fullName evidence="2">F-box domain</fullName>
    </submittedName>
</protein>
<evidence type="ECO:0000313" key="3">
    <source>
        <dbReference type="Proteomes" id="UP000694240"/>
    </source>
</evidence>
<comment type="caution">
    <text evidence="2">The sequence shown here is derived from an EMBL/GenBank/DDBJ whole genome shotgun (WGS) entry which is preliminary data.</text>
</comment>
<dbReference type="Proteomes" id="UP000694240">
    <property type="component" value="Chromosome 4"/>
</dbReference>
<organism evidence="2 3">
    <name type="scientific">Arabidopsis thaliana x Arabidopsis arenosa</name>
    <dbReference type="NCBI Taxonomy" id="1240361"/>
    <lineage>
        <taxon>Eukaryota</taxon>
        <taxon>Viridiplantae</taxon>
        <taxon>Streptophyta</taxon>
        <taxon>Embryophyta</taxon>
        <taxon>Tracheophyta</taxon>
        <taxon>Spermatophyta</taxon>
        <taxon>Magnoliopsida</taxon>
        <taxon>eudicotyledons</taxon>
        <taxon>Gunneridae</taxon>
        <taxon>Pentapetalae</taxon>
        <taxon>rosids</taxon>
        <taxon>malvids</taxon>
        <taxon>Brassicales</taxon>
        <taxon>Brassicaceae</taxon>
        <taxon>Camelineae</taxon>
        <taxon>Arabidopsis</taxon>
    </lineage>
</organism>
<accession>A0A8T2DXC4</accession>
<evidence type="ECO:0000259" key="1">
    <source>
        <dbReference type="SMART" id="SM00256"/>
    </source>
</evidence>
<evidence type="ECO:0000313" key="2">
    <source>
        <dbReference type="EMBL" id="KAG7614920.1"/>
    </source>
</evidence>
<dbReference type="EMBL" id="JAEFBK010000004">
    <property type="protein sequence ID" value="KAG7614920.1"/>
    <property type="molecule type" value="Genomic_DNA"/>
</dbReference>
<dbReference type="PANTHER" id="PTHR38926">
    <property type="entry name" value="F-BOX DOMAIN CONTAINING PROTEIN, EXPRESSED"/>
    <property type="match status" value="1"/>
</dbReference>
<dbReference type="InterPro" id="IPR001810">
    <property type="entry name" value="F-box_dom"/>
</dbReference>
<reference evidence="2 3" key="1">
    <citation type="submission" date="2020-12" db="EMBL/GenBank/DDBJ databases">
        <title>Concerted genomic and epigenomic changes stabilize Arabidopsis allopolyploids.</title>
        <authorList>
            <person name="Chen Z."/>
        </authorList>
    </citation>
    <scope>NUCLEOTIDE SEQUENCE [LARGE SCALE GENOMIC DNA]</scope>
    <source>
        <strain evidence="2">Allo738</strain>
        <tissue evidence="2">Leaf</tissue>
    </source>
</reference>
<dbReference type="AlphaFoldDB" id="A0A8T2DXC4"/>
<dbReference type="SMART" id="SM00256">
    <property type="entry name" value="FBOX"/>
    <property type="match status" value="2"/>
</dbReference>
<dbReference type="PANTHER" id="PTHR38926:SF2">
    <property type="entry name" value="F-BOX_LRR-REPEAT PROTEIN 21-RELATED"/>
    <property type="match status" value="1"/>
</dbReference>
<name>A0A8T2DXC4_9BRAS</name>
<keyword evidence="3" id="KW-1185">Reference proteome</keyword>
<feature type="domain" description="F-box" evidence="1">
    <location>
        <begin position="113"/>
        <end position="153"/>
    </location>
</feature>
<proteinExistence type="predicted"/>
<gene>
    <name evidence="2" type="ORF">ISN45_At04g003220</name>
</gene>
<feature type="domain" description="F-box" evidence="1">
    <location>
        <begin position="484"/>
        <end position="524"/>
    </location>
</feature>